<evidence type="ECO:0008006" key="5">
    <source>
        <dbReference type="Google" id="ProtNLM"/>
    </source>
</evidence>
<organism evidence="3 4">
    <name type="scientific">Geotoga petraea</name>
    <dbReference type="NCBI Taxonomy" id="28234"/>
    <lineage>
        <taxon>Bacteria</taxon>
        <taxon>Thermotogati</taxon>
        <taxon>Thermotogota</taxon>
        <taxon>Thermotogae</taxon>
        <taxon>Petrotogales</taxon>
        <taxon>Petrotogaceae</taxon>
        <taxon>Geotoga</taxon>
    </lineage>
</organism>
<feature type="compositionally biased region" description="Acidic residues" evidence="1">
    <location>
        <begin position="270"/>
        <end position="282"/>
    </location>
</feature>
<dbReference type="AlphaFoldDB" id="A0A4Z0VZY4"/>
<protein>
    <recommendedName>
        <fullName evidence="5">Tetratricopeptide repeat protein</fullName>
    </recommendedName>
</protein>
<feature type="region of interest" description="Disordered" evidence="1">
    <location>
        <begin position="270"/>
        <end position="325"/>
    </location>
</feature>
<dbReference type="RefSeq" id="WP_135403091.1">
    <property type="nucleotide sequence ID" value="NZ_SRME01000005.1"/>
</dbReference>
<dbReference type="Gene3D" id="1.25.40.10">
    <property type="entry name" value="Tetratricopeptide repeat domain"/>
    <property type="match status" value="1"/>
</dbReference>
<evidence type="ECO:0000256" key="1">
    <source>
        <dbReference type="SAM" id="MobiDB-lite"/>
    </source>
</evidence>
<reference evidence="3 4" key="1">
    <citation type="submission" date="2019-04" db="EMBL/GenBank/DDBJ databases">
        <title>Draft genome sequence data and analysis of a Fermenting Bacterium, Geotoga petraea strain HO-Geo1, isolated from heavy-oil petroleum reservoir in Russia.</title>
        <authorList>
            <person name="Grouzdev D.S."/>
            <person name="Semenova E.M."/>
            <person name="Sokolova D.S."/>
            <person name="Tourova T.P."/>
            <person name="Poltaraus A.B."/>
            <person name="Nazina T.N."/>
        </authorList>
    </citation>
    <scope>NUCLEOTIDE SEQUENCE [LARGE SCALE GENOMIC DNA]</scope>
    <source>
        <strain evidence="3 4">HO-Geo1</strain>
    </source>
</reference>
<feature type="compositionally biased region" description="Polar residues" evidence="1">
    <location>
        <begin position="283"/>
        <end position="293"/>
    </location>
</feature>
<comment type="caution">
    <text evidence="3">The sequence shown here is derived from an EMBL/GenBank/DDBJ whole genome shotgun (WGS) entry which is preliminary data.</text>
</comment>
<dbReference type="Proteomes" id="UP000297288">
    <property type="component" value="Unassembled WGS sequence"/>
</dbReference>
<keyword evidence="2" id="KW-0812">Transmembrane</keyword>
<gene>
    <name evidence="3" type="ORF">E4650_08520</name>
</gene>
<dbReference type="OrthoDB" id="49219at2"/>
<dbReference type="SUPFAM" id="SSF48452">
    <property type="entry name" value="TPR-like"/>
    <property type="match status" value="1"/>
</dbReference>
<keyword evidence="2" id="KW-0472">Membrane</keyword>
<name>A0A4Z0VZY4_9BACT</name>
<evidence type="ECO:0000313" key="4">
    <source>
        <dbReference type="Proteomes" id="UP000297288"/>
    </source>
</evidence>
<dbReference type="InterPro" id="IPR011990">
    <property type="entry name" value="TPR-like_helical_dom_sf"/>
</dbReference>
<accession>A0A4Z0VZY4</accession>
<evidence type="ECO:0000256" key="2">
    <source>
        <dbReference type="SAM" id="Phobius"/>
    </source>
</evidence>
<evidence type="ECO:0000313" key="3">
    <source>
        <dbReference type="EMBL" id="TGG87337.1"/>
    </source>
</evidence>
<dbReference type="EMBL" id="SRME01000005">
    <property type="protein sequence ID" value="TGG87337.1"/>
    <property type="molecule type" value="Genomic_DNA"/>
</dbReference>
<feature type="compositionally biased region" description="Basic and acidic residues" evidence="1">
    <location>
        <begin position="305"/>
        <end position="321"/>
    </location>
</feature>
<feature type="transmembrane region" description="Helical" evidence="2">
    <location>
        <begin position="142"/>
        <end position="164"/>
    </location>
</feature>
<sequence length="416" mass="47794">MERKSNKLLVLLILFLSIFISTYASYSEAYNLYLSGLKAYRSGEYESAQNFLSSALEKSPKIEDEVPEIKLYLGLSAFQNKDYDISYQYLSLFPDNALAKESIRNIENNTLTEELNLNNLILSSPTNAATKNEESSFNFGSFITITIIIFIISILSAVAVWFLLKRFSSFDFSSTKKNVDNEIEEAESTEEIIEPISLEEVINLKLDNLETIWQKSKALKKLLGEIDEDLSYNSDGSSEEESKTNKLKKMIDDSIKDVNLDEIENILDDFDNESPEENENVDASDQNENVDASDQNEEDVDNINIDEKQKDNKDAPEKEISEYIPEEVTLDEVKENWEDSSDSIKPDQNLKNKYNKIINEEENEILREAENFNDLISLIEDIEATNKDKGRKEYTQAQIESIFKTNFFEINNEKIK</sequence>
<proteinExistence type="predicted"/>
<keyword evidence="2" id="KW-1133">Transmembrane helix</keyword>